<dbReference type="PANTHER" id="PTHR43390">
    <property type="entry name" value="SIGNAL PEPTIDASE I"/>
    <property type="match status" value="1"/>
</dbReference>
<evidence type="ECO:0000256" key="3">
    <source>
        <dbReference type="ARBA" id="ARBA00013208"/>
    </source>
</evidence>
<dbReference type="Pfam" id="PF10502">
    <property type="entry name" value="Peptidase_S26"/>
    <property type="match status" value="1"/>
</dbReference>
<dbReference type="GO" id="GO:0004252">
    <property type="term" value="F:serine-type endopeptidase activity"/>
    <property type="evidence" value="ECO:0007669"/>
    <property type="project" value="InterPro"/>
</dbReference>
<organism evidence="9 10">
    <name type="scientific">Solilutibacter tolerans</name>
    <dbReference type="NCBI Taxonomy" id="1604334"/>
    <lineage>
        <taxon>Bacteria</taxon>
        <taxon>Pseudomonadati</taxon>
        <taxon>Pseudomonadota</taxon>
        <taxon>Gammaproteobacteria</taxon>
        <taxon>Lysobacterales</taxon>
        <taxon>Lysobacteraceae</taxon>
        <taxon>Solilutibacter</taxon>
    </lineage>
</organism>
<feature type="active site" evidence="6">
    <location>
        <position position="46"/>
    </location>
</feature>
<feature type="active site" evidence="6">
    <location>
        <position position="100"/>
    </location>
</feature>
<protein>
    <recommendedName>
        <fullName evidence="4 7">Signal peptidase I</fullName>
        <ecNumber evidence="3 7">3.4.21.89</ecNumber>
    </recommendedName>
</protein>
<dbReference type="RefSeq" id="WP_076586863.1">
    <property type="nucleotide sequence ID" value="NZ_FTLW01000003.1"/>
</dbReference>
<dbReference type="PANTHER" id="PTHR43390:SF1">
    <property type="entry name" value="CHLOROPLAST PROCESSING PEPTIDASE"/>
    <property type="match status" value="1"/>
</dbReference>
<keyword evidence="7" id="KW-0812">Transmembrane</keyword>
<comment type="catalytic activity">
    <reaction evidence="1 7">
        <text>Cleavage of hydrophobic, N-terminal signal or leader sequences from secreted and periplasmic proteins.</text>
        <dbReference type="EC" id="3.4.21.89"/>
    </reaction>
</comment>
<evidence type="ECO:0000256" key="2">
    <source>
        <dbReference type="ARBA" id="ARBA00009370"/>
    </source>
</evidence>
<comment type="similarity">
    <text evidence="2 7">Belongs to the peptidase S26 family.</text>
</comment>
<dbReference type="EC" id="3.4.21.89" evidence="3 7"/>
<dbReference type="GO" id="GO:0006465">
    <property type="term" value="P:signal peptide processing"/>
    <property type="evidence" value="ECO:0007669"/>
    <property type="project" value="InterPro"/>
</dbReference>
<feature type="transmembrane region" description="Helical" evidence="7">
    <location>
        <begin position="20"/>
        <end position="42"/>
    </location>
</feature>
<dbReference type="GO" id="GO:0016020">
    <property type="term" value="C:membrane"/>
    <property type="evidence" value="ECO:0007669"/>
    <property type="project" value="UniProtKB-SubCell"/>
</dbReference>
<evidence type="ECO:0000256" key="1">
    <source>
        <dbReference type="ARBA" id="ARBA00000677"/>
    </source>
</evidence>
<dbReference type="OrthoDB" id="9815782at2"/>
<dbReference type="STRING" id="1604334.SAMN05421546_1501"/>
<evidence type="ECO:0000313" key="9">
    <source>
        <dbReference type="EMBL" id="SIQ58397.1"/>
    </source>
</evidence>
<dbReference type="GO" id="GO:0009003">
    <property type="term" value="F:signal peptidase activity"/>
    <property type="evidence" value="ECO:0007669"/>
    <property type="project" value="UniProtKB-EC"/>
</dbReference>
<feature type="domain" description="Peptidase S26" evidence="8">
    <location>
        <begin position="21"/>
        <end position="194"/>
    </location>
</feature>
<dbReference type="EMBL" id="FTLW01000003">
    <property type="protein sequence ID" value="SIQ58397.1"/>
    <property type="molecule type" value="Genomic_DNA"/>
</dbReference>
<comment type="caution">
    <text evidence="7">Lacks conserved residue(s) required for the propagation of feature annotation.</text>
</comment>
<dbReference type="InterPro" id="IPR019533">
    <property type="entry name" value="Peptidase_S26"/>
</dbReference>
<name>A0A1N6TYN1_9GAMM</name>
<comment type="subcellular location">
    <subcellularLocation>
        <location evidence="7">Membrane</location>
        <topology evidence="7">Multi-pass membrane protein</topology>
    </subcellularLocation>
</comment>
<keyword evidence="10" id="KW-1185">Reference proteome</keyword>
<dbReference type="InterPro" id="IPR036286">
    <property type="entry name" value="LexA/Signal_pep-like_sf"/>
</dbReference>
<dbReference type="CDD" id="cd06530">
    <property type="entry name" value="S26_SPase_I"/>
    <property type="match status" value="1"/>
</dbReference>
<dbReference type="AlphaFoldDB" id="A0A1N6TYN1"/>
<dbReference type="PRINTS" id="PR00727">
    <property type="entry name" value="LEADERPTASE"/>
</dbReference>
<evidence type="ECO:0000256" key="6">
    <source>
        <dbReference type="PIRSR" id="PIRSR600223-1"/>
    </source>
</evidence>
<keyword evidence="7" id="KW-0472">Membrane</keyword>
<keyword evidence="5 7" id="KW-0378">Hydrolase</keyword>
<dbReference type="InterPro" id="IPR000223">
    <property type="entry name" value="Pept_S26A_signal_pept_1"/>
</dbReference>
<evidence type="ECO:0000313" key="10">
    <source>
        <dbReference type="Proteomes" id="UP000241788"/>
    </source>
</evidence>
<evidence type="ECO:0000259" key="8">
    <source>
        <dbReference type="Pfam" id="PF10502"/>
    </source>
</evidence>
<evidence type="ECO:0000256" key="4">
    <source>
        <dbReference type="ARBA" id="ARBA00019232"/>
    </source>
</evidence>
<evidence type="ECO:0000256" key="5">
    <source>
        <dbReference type="ARBA" id="ARBA00022801"/>
    </source>
</evidence>
<gene>
    <name evidence="9" type="ORF">SAMN05421546_1501</name>
</gene>
<dbReference type="NCBIfam" id="TIGR02227">
    <property type="entry name" value="sigpep_I_bact"/>
    <property type="match status" value="1"/>
</dbReference>
<keyword evidence="7" id="KW-1133">Transmembrane helix</keyword>
<keyword evidence="7" id="KW-0645">Protease</keyword>
<dbReference type="SUPFAM" id="SSF51306">
    <property type="entry name" value="LexA/Signal peptidase"/>
    <property type="match status" value="1"/>
</dbReference>
<sequence length="205" mass="22340">MDHNDSTSTSRLQGWQGETLRIAFALMLLMGFRSAFANHYAVPTGSMQPTLMPGDRVLVDMRAYGLRLPFTHARLLGDGEPVRGEVAVFESPESGERLIKRVVAVGGDQVEVREGRLRINGQDMASAEGSDTEQLGSRIYALDLTRGGGPDAAGHVPEGQVLVMGDARGASHDGRMFGLLPADTFYARAVAVYWRRGEGPVWRRL</sequence>
<proteinExistence type="inferred from homology"/>
<dbReference type="InterPro" id="IPR019757">
    <property type="entry name" value="Pept_S26A_signal_pept_1_Lys-AS"/>
</dbReference>
<dbReference type="Proteomes" id="UP000241788">
    <property type="component" value="Unassembled WGS sequence"/>
</dbReference>
<evidence type="ECO:0000256" key="7">
    <source>
        <dbReference type="RuleBase" id="RU362042"/>
    </source>
</evidence>
<dbReference type="Gene3D" id="2.10.109.10">
    <property type="entry name" value="Umud Fragment, subunit A"/>
    <property type="match status" value="1"/>
</dbReference>
<accession>A0A1N6TYN1</accession>
<dbReference type="PROSITE" id="PS00760">
    <property type="entry name" value="SPASE_I_2"/>
    <property type="match status" value="1"/>
</dbReference>
<reference evidence="10" key="1">
    <citation type="submission" date="2017-01" db="EMBL/GenBank/DDBJ databases">
        <authorList>
            <person name="Varghese N."/>
            <person name="Submissions S."/>
        </authorList>
    </citation>
    <scope>NUCLEOTIDE SEQUENCE [LARGE SCALE GENOMIC DNA]</scope>
    <source>
        <strain evidence="10">UM1</strain>
    </source>
</reference>